<reference evidence="1 2" key="1">
    <citation type="journal article" date="2016" name="Nat. Commun.">
        <title>Thousands of microbial genomes shed light on interconnected biogeochemical processes in an aquifer system.</title>
        <authorList>
            <person name="Anantharaman K."/>
            <person name="Brown C.T."/>
            <person name="Hug L.A."/>
            <person name="Sharon I."/>
            <person name="Castelle C.J."/>
            <person name="Probst A.J."/>
            <person name="Thomas B.C."/>
            <person name="Singh A."/>
            <person name="Wilkins M.J."/>
            <person name="Karaoz U."/>
            <person name="Brodie E.L."/>
            <person name="Williams K.H."/>
            <person name="Hubbard S.S."/>
            <person name="Banfield J.F."/>
        </authorList>
    </citation>
    <scope>NUCLEOTIDE SEQUENCE [LARGE SCALE GENOMIC DNA]</scope>
</reference>
<accession>A0A1G1YPV9</accession>
<name>A0A1G1YPV9_9BACT</name>
<sequence length="150" mass="16816">MHFAGMLALTELAPRRLDQNQEKTEITLYITEEARLFSYLLAVRYSGTFEEIFPLVELQGAVLDRRLNASANGINEKELRAKMLFKLRSNLQKIEEKKSLNTTKIIGKVDKILKVLDGQTTKDMANTISTMFGVPSMEGIHQSASVAKPG</sequence>
<gene>
    <name evidence="1" type="ORF">A3A24_02930</name>
</gene>
<evidence type="ECO:0000313" key="2">
    <source>
        <dbReference type="Proteomes" id="UP000176512"/>
    </source>
</evidence>
<proteinExistence type="predicted"/>
<dbReference type="Proteomes" id="UP000176512">
    <property type="component" value="Unassembled WGS sequence"/>
</dbReference>
<dbReference type="EMBL" id="MHIP01000034">
    <property type="protein sequence ID" value="OGY54341.1"/>
    <property type="molecule type" value="Genomic_DNA"/>
</dbReference>
<organism evidence="1 2">
    <name type="scientific">Candidatus Buchananbacteria bacterium RIFCSPLOWO2_01_FULL_46_12</name>
    <dbReference type="NCBI Taxonomy" id="1797546"/>
    <lineage>
        <taxon>Bacteria</taxon>
        <taxon>Candidatus Buchananiibacteriota</taxon>
    </lineage>
</organism>
<comment type="caution">
    <text evidence="1">The sequence shown here is derived from an EMBL/GenBank/DDBJ whole genome shotgun (WGS) entry which is preliminary data.</text>
</comment>
<evidence type="ECO:0000313" key="1">
    <source>
        <dbReference type="EMBL" id="OGY54341.1"/>
    </source>
</evidence>
<dbReference type="AlphaFoldDB" id="A0A1G1YPV9"/>
<protein>
    <submittedName>
        <fullName evidence="1">Uncharacterized protein</fullName>
    </submittedName>
</protein>